<keyword evidence="1" id="KW-1133">Transmembrane helix</keyword>
<reference evidence="3 4" key="1">
    <citation type="submission" date="2015-09" db="EMBL/GenBank/DDBJ databases">
        <authorList>
            <person name="Jackson K.R."/>
            <person name="Lunt B.L."/>
            <person name="Fisher J.N.B."/>
            <person name="Gardner A.V."/>
            <person name="Bailey M.E."/>
            <person name="Deus L.M."/>
            <person name="Earl A.S."/>
            <person name="Gibby P.D."/>
            <person name="Hartmann K.A."/>
            <person name="Liu J.E."/>
            <person name="Manci A.M."/>
            <person name="Nielsen D.A."/>
            <person name="Solomon M.B."/>
            <person name="Breakwell D.P."/>
            <person name="Burnett S.H."/>
            <person name="Grose J.H."/>
        </authorList>
    </citation>
    <scope>NUCLEOTIDE SEQUENCE [LARGE SCALE GENOMIC DNA]</scope>
    <source>
        <strain evidence="3 4">CECT 7799</strain>
    </source>
</reference>
<feature type="chain" id="PRO_5005809739" evidence="2">
    <location>
        <begin position="17"/>
        <end position="210"/>
    </location>
</feature>
<evidence type="ECO:0000313" key="3">
    <source>
        <dbReference type="EMBL" id="CUH12413.1"/>
    </source>
</evidence>
<dbReference type="Proteomes" id="UP000049455">
    <property type="component" value="Unassembled WGS sequence"/>
</dbReference>
<gene>
    <name evidence="3" type="ORF">JSE7799_00212</name>
</gene>
<feature type="signal peptide" evidence="2">
    <location>
        <begin position="1"/>
        <end position="16"/>
    </location>
</feature>
<keyword evidence="1" id="KW-0472">Membrane</keyword>
<feature type="transmembrane region" description="Helical" evidence="1">
    <location>
        <begin position="155"/>
        <end position="174"/>
    </location>
</feature>
<keyword evidence="1" id="KW-0812">Transmembrane</keyword>
<organism evidence="3 4">
    <name type="scientific">Jannaschia seosinensis</name>
    <dbReference type="NCBI Taxonomy" id="313367"/>
    <lineage>
        <taxon>Bacteria</taxon>
        <taxon>Pseudomonadati</taxon>
        <taxon>Pseudomonadota</taxon>
        <taxon>Alphaproteobacteria</taxon>
        <taxon>Rhodobacterales</taxon>
        <taxon>Roseobacteraceae</taxon>
        <taxon>Jannaschia</taxon>
    </lineage>
</organism>
<sequence>MKMALFAFFVAAPTYAATLDPIAWIPAHGFRPISDCTEQFSGPGWYEAHYESARSKGKWVCKDEPYLGKGSAFFLDPETGVMDAMWMDPETGVMDAIWMSGPASVSQSAIVLATTRVVPRPLTSFRPLPALNPCCRPGARIPIPALPDTPSPIPIPLPSALLALLTGLFGFGVIRAVMRKVVELANALVEGDREWNPKHPRSRWILLAGR</sequence>
<dbReference type="RefSeq" id="WP_055661941.1">
    <property type="nucleotide sequence ID" value="NZ_CYPR01000013.1"/>
</dbReference>
<name>A0A0M7B5P2_9RHOB</name>
<accession>A0A0M7B5P2</accession>
<keyword evidence="4" id="KW-1185">Reference proteome</keyword>
<dbReference type="AlphaFoldDB" id="A0A0M7B5P2"/>
<proteinExistence type="predicted"/>
<dbReference type="EMBL" id="CYPR01000013">
    <property type="protein sequence ID" value="CUH12413.1"/>
    <property type="molecule type" value="Genomic_DNA"/>
</dbReference>
<protein>
    <submittedName>
        <fullName evidence="3">Uncharacterized protein</fullName>
    </submittedName>
</protein>
<evidence type="ECO:0000256" key="2">
    <source>
        <dbReference type="SAM" id="SignalP"/>
    </source>
</evidence>
<evidence type="ECO:0000313" key="4">
    <source>
        <dbReference type="Proteomes" id="UP000049455"/>
    </source>
</evidence>
<keyword evidence="2" id="KW-0732">Signal</keyword>
<evidence type="ECO:0000256" key="1">
    <source>
        <dbReference type="SAM" id="Phobius"/>
    </source>
</evidence>